<dbReference type="OrthoDB" id="6497339at2759"/>
<dbReference type="Gene3D" id="2.60.40.150">
    <property type="entry name" value="C2 domain"/>
    <property type="match status" value="1"/>
</dbReference>
<dbReference type="InterPro" id="IPR037721">
    <property type="entry name" value="Ferlin"/>
</dbReference>
<dbReference type="PANTHER" id="PTHR12546:SF60">
    <property type="entry name" value="MISFIRE, ISOFORM F"/>
    <property type="match status" value="1"/>
</dbReference>
<dbReference type="CDD" id="cd08374">
    <property type="entry name" value="C2F_Ferlin"/>
    <property type="match status" value="1"/>
</dbReference>
<evidence type="ECO:0000256" key="1">
    <source>
        <dbReference type="ARBA" id="ARBA00004167"/>
    </source>
</evidence>
<name>A0A443RVM4_9ACAR</name>
<evidence type="ECO:0000256" key="2">
    <source>
        <dbReference type="ARBA" id="ARBA00022692"/>
    </source>
</evidence>
<dbReference type="EMBL" id="NCKV01030239">
    <property type="protein sequence ID" value="RWS19099.1"/>
    <property type="molecule type" value="Genomic_DNA"/>
</dbReference>
<evidence type="ECO:0000259" key="6">
    <source>
        <dbReference type="PROSITE" id="PS50004"/>
    </source>
</evidence>
<feature type="domain" description="C2" evidence="6">
    <location>
        <begin position="62"/>
        <end position="212"/>
    </location>
</feature>
<dbReference type="Proteomes" id="UP000288716">
    <property type="component" value="Unassembled WGS sequence"/>
</dbReference>
<protein>
    <submittedName>
        <fullName evidence="7">Otoferlin-like protein</fullName>
    </submittedName>
</protein>
<evidence type="ECO:0000256" key="4">
    <source>
        <dbReference type="ARBA" id="ARBA00022989"/>
    </source>
</evidence>
<feature type="non-terminal residue" evidence="7">
    <location>
        <position position="252"/>
    </location>
</feature>
<comment type="subcellular location">
    <subcellularLocation>
        <location evidence="1">Membrane</location>
        <topology evidence="1">Single-pass membrane protein</topology>
    </subcellularLocation>
</comment>
<evidence type="ECO:0000256" key="3">
    <source>
        <dbReference type="ARBA" id="ARBA00022737"/>
    </source>
</evidence>
<reference evidence="7 8" key="1">
    <citation type="journal article" date="2018" name="Gigascience">
        <title>Genomes of trombidid mites reveal novel predicted allergens and laterally-transferred genes associated with secondary metabolism.</title>
        <authorList>
            <person name="Dong X."/>
            <person name="Chaisiri K."/>
            <person name="Xia D."/>
            <person name="Armstrong S.D."/>
            <person name="Fang Y."/>
            <person name="Donnelly M.J."/>
            <person name="Kadowaki T."/>
            <person name="McGarry J.W."/>
            <person name="Darby A.C."/>
            <person name="Makepeace B.L."/>
        </authorList>
    </citation>
    <scope>NUCLEOTIDE SEQUENCE [LARGE SCALE GENOMIC DNA]</scope>
    <source>
        <strain evidence="7">UoL-UT</strain>
    </source>
</reference>
<comment type="caution">
    <text evidence="7">The sequence shown here is derived from an EMBL/GenBank/DDBJ whole genome shotgun (WGS) entry which is preliminary data.</text>
</comment>
<dbReference type="GO" id="GO:0016020">
    <property type="term" value="C:membrane"/>
    <property type="evidence" value="ECO:0007669"/>
    <property type="project" value="UniProtKB-SubCell"/>
</dbReference>
<keyword evidence="5" id="KW-0472">Membrane</keyword>
<dbReference type="SUPFAM" id="SSF49562">
    <property type="entry name" value="C2 domain (Calcium/lipid-binding domain, CaLB)"/>
    <property type="match status" value="1"/>
</dbReference>
<evidence type="ECO:0000313" key="7">
    <source>
        <dbReference type="EMBL" id="RWS19099.1"/>
    </source>
</evidence>
<keyword evidence="8" id="KW-1185">Reference proteome</keyword>
<dbReference type="PROSITE" id="PS50004">
    <property type="entry name" value="C2"/>
    <property type="match status" value="1"/>
</dbReference>
<dbReference type="VEuPathDB" id="VectorBase:LDEU012941"/>
<dbReference type="InterPro" id="IPR000008">
    <property type="entry name" value="C2_dom"/>
</dbReference>
<evidence type="ECO:0000313" key="8">
    <source>
        <dbReference type="Proteomes" id="UP000288716"/>
    </source>
</evidence>
<dbReference type="InterPro" id="IPR037725">
    <property type="entry name" value="C2F_Ferlin"/>
</dbReference>
<dbReference type="InterPro" id="IPR035892">
    <property type="entry name" value="C2_domain_sf"/>
</dbReference>
<proteinExistence type="predicted"/>
<gene>
    <name evidence="7" type="ORF">B4U80_03664</name>
</gene>
<sequence>MSTVETATKNNEEQFCLDVLHSWKKAFGYKLVEEHVETRNLYNPERPGLCQGKLEMWVDIFPMDKPIPAAIDVSPRKPQFYELRVIIWNTEDVILDDDSIVSGEKMSDIYVKGWLTDAKDAQSTDVHYRSVTGEGNFNWRFIFPFAYLPSEDKIVVHQKGSLFSVDTTEIKIPPNFNLQIWDADNFSGDDFLGSIMFDLNSIPRGAKTAKTCSIDLLKEDSNNPQMSLFKMKRLRGWWPAFAKSSDGEITLA</sequence>
<keyword evidence="2" id="KW-0812">Transmembrane</keyword>
<dbReference type="STRING" id="299467.A0A443RVM4"/>
<dbReference type="Pfam" id="PF00168">
    <property type="entry name" value="C2"/>
    <property type="match status" value="2"/>
</dbReference>
<dbReference type="PANTHER" id="PTHR12546">
    <property type="entry name" value="FER-1-LIKE"/>
    <property type="match status" value="1"/>
</dbReference>
<keyword evidence="3" id="KW-0677">Repeat</keyword>
<organism evidence="7 8">
    <name type="scientific">Leptotrombidium deliense</name>
    <dbReference type="NCBI Taxonomy" id="299467"/>
    <lineage>
        <taxon>Eukaryota</taxon>
        <taxon>Metazoa</taxon>
        <taxon>Ecdysozoa</taxon>
        <taxon>Arthropoda</taxon>
        <taxon>Chelicerata</taxon>
        <taxon>Arachnida</taxon>
        <taxon>Acari</taxon>
        <taxon>Acariformes</taxon>
        <taxon>Trombidiformes</taxon>
        <taxon>Prostigmata</taxon>
        <taxon>Anystina</taxon>
        <taxon>Parasitengona</taxon>
        <taxon>Trombiculoidea</taxon>
        <taxon>Trombiculidae</taxon>
        <taxon>Leptotrombidium</taxon>
    </lineage>
</organism>
<keyword evidence="4" id="KW-1133">Transmembrane helix</keyword>
<accession>A0A443RVM4</accession>
<evidence type="ECO:0000256" key="5">
    <source>
        <dbReference type="ARBA" id="ARBA00023136"/>
    </source>
</evidence>
<dbReference type="AlphaFoldDB" id="A0A443RVM4"/>
<dbReference type="GO" id="GO:0007009">
    <property type="term" value="P:plasma membrane organization"/>
    <property type="evidence" value="ECO:0007669"/>
    <property type="project" value="TreeGrafter"/>
</dbReference>